<accession>A0A931J1Z4</accession>
<dbReference type="InterPro" id="IPR029044">
    <property type="entry name" value="Nucleotide-diphossugar_trans"/>
</dbReference>
<gene>
    <name evidence="1" type="ORF">I7X43_13590</name>
</gene>
<organism evidence="1 2">
    <name type="scientific">Inhella gelatinilytica</name>
    <dbReference type="NCBI Taxonomy" id="2795030"/>
    <lineage>
        <taxon>Bacteria</taxon>
        <taxon>Pseudomonadati</taxon>
        <taxon>Pseudomonadota</taxon>
        <taxon>Betaproteobacteria</taxon>
        <taxon>Burkholderiales</taxon>
        <taxon>Sphaerotilaceae</taxon>
        <taxon>Inhella</taxon>
    </lineage>
</organism>
<evidence type="ECO:0000313" key="1">
    <source>
        <dbReference type="EMBL" id="MBH9553876.1"/>
    </source>
</evidence>
<dbReference type="SUPFAM" id="SSF53448">
    <property type="entry name" value="Nucleotide-diphospho-sugar transferases"/>
    <property type="match status" value="1"/>
</dbReference>
<reference evidence="1" key="1">
    <citation type="submission" date="2020-12" db="EMBL/GenBank/DDBJ databases">
        <title>The genome sequence of Inhella sp. 4Y17.</title>
        <authorList>
            <person name="Liu Y."/>
        </authorList>
    </citation>
    <scope>NUCLEOTIDE SEQUENCE</scope>
    <source>
        <strain evidence="1">4Y10</strain>
    </source>
</reference>
<comment type="caution">
    <text evidence="1">The sequence shown here is derived from an EMBL/GenBank/DDBJ whole genome shotgun (WGS) entry which is preliminary data.</text>
</comment>
<dbReference type="PANTHER" id="PTHR47183:SF3">
    <property type="entry name" value="TRANSFERASE"/>
    <property type="match status" value="1"/>
</dbReference>
<dbReference type="InterPro" id="IPR013446">
    <property type="entry name" value="G1P_cyt_trans-like"/>
</dbReference>
<dbReference type="PANTHER" id="PTHR47183">
    <property type="entry name" value="GLUCOSE-1-PHOSPHATE CYTIDYLYLTRANSFERASE-RELATED"/>
    <property type="match status" value="1"/>
</dbReference>
<dbReference type="AlphaFoldDB" id="A0A931J1Z4"/>
<sequence>MNQAFHEVPVVLLCGGQGVVLGEGQNQRLNKALVRVNGKPLFWWVVLHYALHGGRQFWLAAGLQADQFHKVLREECGAHADPIQPDTYCVDLGAQKLQLHVVHTPPEANTAERLLACKPHLEHAARFALTYSDTLSDVDLSAELDFHAAQRTVASLVSTQCPVRFRILGMRQGQTIVRAFAPKPVIEAAAINGGYYLFTSQIWDPVYGLDGNAALEAAPLDKLVAQQQLTAFEHRGQWQHCDAERDLAPLHRIAQQLAARFAARLEG</sequence>
<dbReference type="GO" id="GO:0047343">
    <property type="term" value="F:glucose-1-phosphate cytidylyltransferase activity"/>
    <property type="evidence" value="ECO:0007669"/>
    <property type="project" value="InterPro"/>
</dbReference>
<dbReference type="RefSeq" id="WP_198101490.1">
    <property type="nucleotide sequence ID" value="NZ_JAEDAL010000007.1"/>
</dbReference>
<dbReference type="Proteomes" id="UP000620139">
    <property type="component" value="Unassembled WGS sequence"/>
</dbReference>
<evidence type="ECO:0000313" key="2">
    <source>
        <dbReference type="Proteomes" id="UP000620139"/>
    </source>
</evidence>
<dbReference type="EMBL" id="JAEDAL010000007">
    <property type="protein sequence ID" value="MBH9553876.1"/>
    <property type="molecule type" value="Genomic_DNA"/>
</dbReference>
<keyword evidence="2" id="KW-1185">Reference proteome</keyword>
<proteinExistence type="predicted"/>
<dbReference type="Gene3D" id="3.90.550.10">
    <property type="entry name" value="Spore Coat Polysaccharide Biosynthesis Protein SpsA, Chain A"/>
    <property type="match status" value="1"/>
</dbReference>
<name>A0A931J1Z4_9BURK</name>
<protein>
    <submittedName>
        <fullName evidence="1">Uncharacterized protein</fullName>
    </submittedName>
</protein>